<comment type="caution">
    <text evidence="3">The sequence shown here is derived from an EMBL/GenBank/DDBJ whole genome shotgun (WGS) entry which is preliminary data.</text>
</comment>
<evidence type="ECO:0000313" key="3">
    <source>
        <dbReference type="EMBL" id="HIW95411.1"/>
    </source>
</evidence>
<reference evidence="3" key="2">
    <citation type="submission" date="2021-04" db="EMBL/GenBank/DDBJ databases">
        <authorList>
            <person name="Gilroy R."/>
        </authorList>
    </citation>
    <scope>NUCLEOTIDE SEQUENCE</scope>
    <source>
        <strain evidence="3">4376</strain>
    </source>
</reference>
<evidence type="ECO:0000313" key="4">
    <source>
        <dbReference type="Proteomes" id="UP000824189"/>
    </source>
</evidence>
<organism evidence="3 4">
    <name type="scientific">Candidatus Corynebacterium gallistercoris</name>
    <dbReference type="NCBI Taxonomy" id="2838530"/>
    <lineage>
        <taxon>Bacteria</taxon>
        <taxon>Bacillati</taxon>
        <taxon>Actinomycetota</taxon>
        <taxon>Actinomycetes</taxon>
        <taxon>Mycobacteriales</taxon>
        <taxon>Corynebacteriaceae</taxon>
        <taxon>Corynebacterium</taxon>
    </lineage>
</organism>
<dbReference type="EMBL" id="DXFZ01000036">
    <property type="protein sequence ID" value="HIW95411.1"/>
    <property type="molecule type" value="Genomic_DNA"/>
</dbReference>
<dbReference type="PANTHER" id="PTHR46268:SF6">
    <property type="entry name" value="UNIVERSAL STRESS PROTEIN UP12"/>
    <property type="match status" value="1"/>
</dbReference>
<dbReference type="InterPro" id="IPR006015">
    <property type="entry name" value="Universal_stress_UspA"/>
</dbReference>
<dbReference type="Proteomes" id="UP000824189">
    <property type="component" value="Unassembled WGS sequence"/>
</dbReference>
<protein>
    <submittedName>
        <fullName evidence="3">Universal stress protein</fullName>
    </submittedName>
</protein>
<evidence type="ECO:0000259" key="2">
    <source>
        <dbReference type="Pfam" id="PF00582"/>
    </source>
</evidence>
<comment type="similarity">
    <text evidence="1">Belongs to the universal stress protein A family.</text>
</comment>
<name>A0A9D1RZ78_9CORY</name>
<dbReference type="PANTHER" id="PTHR46268">
    <property type="entry name" value="STRESS RESPONSE PROTEIN NHAX"/>
    <property type="match status" value="1"/>
</dbReference>
<dbReference type="InterPro" id="IPR006016">
    <property type="entry name" value="UspA"/>
</dbReference>
<accession>A0A9D1RZ78</accession>
<feature type="domain" description="UspA" evidence="2">
    <location>
        <begin position="56"/>
        <end position="150"/>
    </location>
</feature>
<evidence type="ECO:0000256" key="1">
    <source>
        <dbReference type="ARBA" id="ARBA00008791"/>
    </source>
</evidence>
<dbReference type="SUPFAM" id="SSF52402">
    <property type="entry name" value="Adenine nucleotide alpha hydrolases-like"/>
    <property type="match status" value="2"/>
</dbReference>
<dbReference type="CDD" id="cd00293">
    <property type="entry name" value="USP-like"/>
    <property type="match status" value="1"/>
</dbReference>
<feature type="domain" description="UspA" evidence="2">
    <location>
        <begin position="163"/>
        <end position="311"/>
    </location>
</feature>
<sequence>MCWRPGSTGDEAAQVTAWIGRTEPISVRTASVISRAWALQSSSHISQAGRSSAESRALEDWTRQESQACMDAAQDALAAAKLPRRMLDEQEPSVVLADHSETKVLIDAAKDFSAHVLVLGSHPGAVAERYRIGSTADALLHCAPLPILLAPRTPKLSKKGLTRVNCAYVDTDQSHEALRAASDLAARWGVPLRLVTFSPKGATMYPTQTPVPEEGSEDPHTLELMVEWREQAQALLDRGKERALARHPELTVHTEAGTGYGWSGAIGALKWKKGDLLVLGSSQLGQFHRVFIGPSTNQIIRHSPVPVLVVPV</sequence>
<dbReference type="PRINTS" id="PR01438">
    <property type="entry name" value="UNVRSLSTRESS"/>
</dbReference>
<dbReference type="Gene3D" id="3.40.50.12370">
    <property type="match status" value="1"/>
</dbReference>
<reference evidence="3" key="1">
    <citation type="journal article" date="2021" name="PeerJ">
        <title>Extensive microbial diversity within the chicken gut microbiome revealed by metagenomics and culture.</title>
        <authorList>
            <person name="Gilroy R."/>
            <person name="Ravi A."/>
            <person name="Getino M."/>
            <person name="Pursley I."/>
            <person name="Horton D.L."/>
            <person name="Alikhan N.F."/>
            <person name="Baker D."/>
            <person name="Gharbi K."/>
            <person name="Hall N."/>
            <person name="Watson M."/>
            <person name="Adriaenssens E.M."/>
            <person name="Foster-Nyarko E."/>
            <person name="Jarju S."/>
            <person name="Secka A."/>
            <person name="Antonio M."/>
            <person name="Oren A."/>
            <person name="Chaudhuri R.R."/>
            <person name="La Ragione R."/>
            <person name="Hildebrand F."/>
            <person name="Pallen M.J."/>
        </authorList>
    </citation>
    <scope>NUCLEOTIDE SEQUENCE</scope>
    <source>
        <strain evidence="3">4376</strain>
    </source>
</reference>
<dbReference type="AlphaFoldDB" id="A0A9D1RZ78"/>
<dbReference type="Pfam" id="PF00582">
    <property type="entry name" value="Usp"/>
    <property type="match status" value="2"/>
</dbReference>
<proteinExistence type="inferred from homology"/>
<gene>
    <name evidence="3" type="ORF">H9867_02820</name>
</gene>